<protein>
    <submittedName>
        <fullName evidence="1">Uncharacterized protein</fullName>
    </submittedName>
</protein>
<gene>
    <name evidence="1" type="ORF">HCU73_10115</name>
</gene>
<evidence type="ECO:0000313" key="1">
    <source>
        <dbReference type="EMBL" id="NKX44944.1"/>
    </source>
</evidence>
<comment type="caution">
    <text evidence="1">The sequence shown here is derived from an EMBL/GenBank/DDBJ whole genome shotgun (WGS) entry which is preliminary data.</text>
</comment>
<sequence length="249" mass="25203">MPRPFPALLVLAASLGLAGCGGGLLRGGGAEAPTEVAVTTDAIVVTGPDGYCIDPTATRDTGATGFVLLGNCAAIANSRRVIQPATPAVLTAAISEPSSGGRLADSIAELDAFFRSDEGLTLLSRSGDPATVTILDTALDGEVFLLHAADTSEGAIDGVQADYWRAYLDVGPRIATLSVLALEDRALSREESLATLRGFAAAVQAANPAPGATPLPPPGPVAPVQAAPQNLPLGAGPLWNVGLFRRIFG</sequence>
<name>A0A7X6H055_9RHOB</name>
<dbReference type="RefSeq" id="WP_168623341.1">
    <property type="nucleotide sequence ID" value="NZ_JAAZQQ010000003.1"/>
</dbReference>
<evidence type="ECO:0000313" key="2">
    <source>
        <dbReference type="Proteomes" id="UP000526408"/>
    </source>
</evidence>
<dbReference type="EMBL" id="JAAZQQ010000003">
    <property type="protein sequence ID" value="NKX44944.1"/>
    <property type="molecule type" value="Genomic_DNA"/>
</dbReference>
<proteinExistence type="predicted"/>
<reference evidence="1 2" key="1">
    <citation type="submission" date="2020-04" db="EMBL/GenBank/DDBJ databases">
        <authorList>
            <person name="Yoon J."/>
        </authorList>
    </citation>
    <scope>NUCLEOTIDE SEQUENCE [LARGE SCALE GENOMIC DNA]</scope>
    <source>
        <strain evidence="1 2">KMU-115</strain>
    </source>
</reference>
<keyword evidence="2" id="KW-1185">Reference proteome</keyword>
<dbReference type="PROSITE" id="PS51257">
    <property type="entry name" value="PROKAR_LIPOPROTEIN"/>
    <property type="match status" value="1"/>
</dbReference>
<organism evidence="1 2">
    <name type="scientific">Roseicyclus persicicus</name>
    <dbReference type="NCBI Taxonomy" id="2650661"/>
    <lineage>
        <taxon>Bacteria</taxon>
        <taxon>Pseudomonadati</taxon>
        <taxon>Pseudomonadota</taxon>
        <taxon>Alphaproteobacteria</taxon>
        <taxon>Rhodobacterales</taxon>
        <taxon>Roseobacteraceae</taxon>
        <taxon>Roseicyclus</taxon>
    </lineage>
</organism>
<accession>A0A7X6H055</accession>
<dbReference type="Proteomes" id="UP000526408">
    <property type="component" value="Unassembled WGS sequence"/>
</dbReference>
<dbReference type="AlphaFoldDB" id="A0A7X6H055"/>